<evidence type="ECO:0000256" key="6">
    <source>
        <dbReference type="PROSITE-ProRule" id="PRU10141"/>
    </source>
</evidence>
<gene>
    <name evidence="8" type="ORF">QY95_00567</name>
</gene>
<name>A0A0F5I8Y5_BACTR</name>
<evidence type="ECO:0000259" key="7">
    <source>
        <dbReference type="PROSITE" id="PS50011"/>
    </source>
</evidence>
<evidence type="ECO:0000313" key="9">
    <source>
        <dbReference type="Proteomes" id="UP000031563"/>
    </source>
</evidence>
<comment type="caution">
    <text evidence="8">The sequence shown here is derived from an EMBL/GenBank/DDBJ whole genome shotgun (WGS) entry which is preliminary data.</text>
</comment>
<keyword evidence="5 6" id="KW-0067">ATP-binding</keyword>
<evidence type="ECO:0000256" key="4">
    <source>
        <dbReference type="ARBA" id="ARBA00022777"/>
    </source>
</evidence>
<keyword evidence="3 6" id="KW-0547">Nucleotide-binding</keyword>
<dbReference type="AlphaFoldDB" id="A0A0F5I8Y5"/>
<dbReference type="GO" id="GO:0004713">
    <property type="term" value="F:protein tyrosine kinase activity"/>
    <property type="evidence" value="ECO:0007669"/>
    <property type="project" value="InterPro"/>
</dbReference>
<organism evidence="8 9">
    <name type="scientific">Bacillus thermotolerans</name>
    <name type="common">Quasibacillus thermotolerans</name>
    <dbReference type="NCBI Taxonomy" id="1221996"/>
    <lineage>
        <taxon>Bacteria</taxon>
        <taxon>Bacillati</taxon>
        <taxon>Bacillota</taxon>
        <taxon>Bacilli</taxon>
        <taxon>Bacillales</taxon>
        <taxon>Bacillaceae</taxon>
        <taxon>Bacillus</taxon>
    </lineage>
</organism>
<reference evidence="8" key="1">
    <citation type="submission" date="2015-02" db="EMBL/GenBank/DDBJ databases">
        <title>Genome Assembly of Bacillaceae bacterium MTCC 8252.</title>
        <authorList>
            <person name="Verma A."/>
            <person name="Khatri I."/>
            <person name="Mual P."/>
            <person name="Subramanian S."/>
            <person name="Krishnamurthi S."/>
        </authorList>
    </citation>
    <scope>NUCLEOTIDE SEQUENCE [LARGE SCALE GENOMIC DNA]</scope>
    <source>
        <strain evidence="8">MTCC 8252</strain>
    </source>
</reference>
<dbReference type="Gene3D" id="1.10.510.10">
    <property type="entry name" value="Transferase(Phosphotransferase) domain 1"/>
    <property type="match status" value="1"/>
</dbReference>
<evidence type="ECO:0000256" key="5">
    <source>
        <dbReference type="ARBA" id="ARBA00022840"/>
    </source>
</evidence>
<dbReference type="SUPFAM" id="SSF56112">
    <property type="entry name" value="Protein kinase-like (PK-like)"/>
    <property type="match status" value="1"/>
</dbReference>
<dbReference type="PROSITE" id="PS00107">
    <property type="entry name" value="PROTEIN_KINASE_ATP"/>
    <property type="match status" value="1"/>
</dbReference>
<protein>
    <submittedName>
        <fullName evidence="8">Serine/threonine kinase</fullName>
    </submittedName>
</protein>
<dbReference type="InterPro" id="IPR020635">
    <property type="entry name" value="Tyr_kinase_cat_dom"/>
</dbReference>
<dbReference type="InterPro" id="IPR017441">
    <property type="entry name" value="Protein_kinase_ATP_BS"/>
</dbReference>
<dbReference type="Pfam" id="PF00069">
    <property type="entry name" value="Pkinase"/>
    <property type="match status" value="1"/>
</dbReference>
<keyword evidence="2" id="KW-0808">Transferase</keyword>
<dbReference type="Proteomes" id="UP000031563">
    <property type="component" value="Unassembled WGS sequence"/>
</dbReference>
<evidence type="ECO:0000256" key="2">
    <source>
        <dbReference type="ARBA" id="ARBA00022679"/>
    </source>
</evidence>
<dbReference type="GO" id="GO:0005524">
    <property type="term" value="F:ATP binding"/>
    <property type="evidence" value="ECO:0007669"/>
    <property type="project" value="UniProtKB-UniRule"/>
</dbReference>
<sequence>MINHRYVIDRFIGKGSYGLTYETTDFQTGQRVIVKQLRRRKRKQPGGVQSFQREAHFLKTLNHPSIPAFVDAFTEEKHFFLAMEYIHAKNFEDLIFKEGHTYGEREAFFILSRILTIVRYLHKNRIVHRDLRIPNILWNGNQAYIIDFGLARSLDDPDADKHEHLQEESRLFREVSVKSDFFALGHFVLFLLYSQFEPNSKKEKSWEEELILSEPVRNMIRRMLQIDSPYTSVNELTKDVKQFLSRTGSISSVKTL</sequence>
<dbReference type="InterPro" id="IPR011009">
    <property type="entry name" value="Kinase-like_dom_sf"/>
</dbReference>
<proteinExistence type="predicted"/>
<dbReference type="STRING" id="1221996.QY95_00567"/>
<dbReference type="PANTHER" id="PTHR24345:SF0">
    <property type="entry name" value="CELL CYCLE SERINE_THREONINE-PROTEIN KINASE CDC5_MSD2"/>
    <property type="match status" value="1"/>
</dbReference>
<keyword evidence="9" id="KW-1185">Reference proteome</keyword>
<dbReference type="EMBL" id="JWIR02000019">
    <property type="protein sequence ID" value="KKB41760.1"/>
    <property type="molecule type" value="Genomic_DNA"/>
</dbReference>
<keyword evidence="4 8" id="KW-0418">Kinase</keyword>
<evidence type="ECO:0000256" key="3">
    <source>
        <dbReference type="ARBA" id="ARBA00022741"/>
    </source>
</evidence>
<keyword evidence="1" id="KW-0723">Serine/threonine-protein kinase</keyword>
<accession>A0A0F5I8Y5</accession>
<evidence type="ECO:0000313" key="8">
    <source>
        <dbReference type="EMBL" id="KKB41760.1"/>
    </source>
</evidence>
<dbReference type="CDD" id="cd00180">
    <property type="entry name" value="PKc"/>
    <property type="match status" value="1"/>
</dbReference>
<evidence type="ECO:0000256" key="1">
    <source>
        <dbReference type="ARBA" id="ARBA00022527"/>
    </source>
</evidence>
<dbReference type="PROSITE" id="PS50011">
    <property type="entry name" value="PROTEIN_KINASE_DOM"/>
    <property type="match status" value="1"/>
</dbReference>
<feature type="domain" description="Protein kinase" evidence="7">
    <location>
        <begin position="6"/>
        <end position="256"/>
    </location>
</feature>
<feature type="binding site" evidence="6">
    <location>
        <position position="35"/>
    </location>
    <ligand>
        <name>ATP</name>
        <dbReference type="ChEBI" id="CHEBI:30616"/>
    </ligand>
</feature>
<dbReference type="InterPro" id="IPR000719">
    <property type="entry name" value="Prot_kinase_dom"/>
</dbReference>
<dbReference type="SMART" id="SM00219">
    <property type="entry name" value="TyrKc"/>
    <property type="match status" value="1"/>
</dbReference>
<dbReference type="PANTHER" id="PTHR24345">
    <property type="entry name" value="SERINE/THREONINE-PROTEIN KINASE PLK"/>
    <property type="match status" value="1"/>
</dbReference>
<dbReference type="GO" id="GO:0004674">
    <property type="term" value="F:protein serine/threonine kinase activity"/>
    <property type="evidence" value="ECO:0007669"/>
    <property type="project" value="UniProtKB-KW"/>
</dbReference>